<dbReference type="Proteomes" id="UP001189624">
    <property type="component" value="Chromosome 1"/>
</dbReference>
<protein>
    <submittedName>
        <fullName evidence="2">Uncharacterized protein</fullName>
    </submittedName>
</protein>
<feature type="region of interest" description="Disordered" evidence="1">
    <location>
        <begin position="38"/>
        <end position="84"/>
    </location>
</feature>
<evidence type="ECO:0000256" key="1">
    <source>
        <dbReference type="SAM" id="MobiDB-lite"/>
    </source>
</evidence>
<dbReference type="EMBL" id="OY731398">
    <property type="protein sequence ID" value="CAJ1819034.1"/>
    <property type="molecule type" value="Genomic_DNA"/>
</dbReference>
<accession>A0AA86V5I5</accession>
<proteinExistence type="predicted"/>
<name>A0AA86V5I5_9FABA</name>
<evidence type="ECO:0000313" key="2">
    <source>
        <dbReference type="EMBL" id="CAJ1819034.1"/>
    </source>
</evidence>
<reference evidence="2" key="1">
    <citation type="submission" date="2023-10" db="EMBL/GenBank/DDBJ databases">
        <authorList>
            <person name="Domelevo Entfellner J.-B."/>
        </authorList>
    </citation>
    <scope>NUCLEOTIDE SEQUENCE</scope>
</reference>
<organism evidence="2 3">
    <name type="scientific">Sphenostylis stenocarpa</name>
    <dbReference type="NCBI Taxonomy" id="92480"/>
    <lineage>
        <taxon>Eukaryota</taxon>
        <taxon>Viridiplantae</taxon>
        <taxon>Streptophyta</taxon>
        <taxon>Embryophyta</taxon>
        <taxon>Tracheophyta</taxon>
        <taxon>Spermatophyta</taxon>
        <taxon>Magnoliopsida</taxon>
        <taxon>eudicotyledons</taxon>
        <taxon>Gunneridae</taxon>
        <taxon>Pentapetalae</taxon>
        <taxon>rosids</taxon>
        <taxon>fabids</taxon>
        <taxon>Fabales</taxon>
        <taxon>Fabaceae</taxon>
        <taxon>Papilionoideae</taxon>
        <taxon>50 kb inversion clade</taxon>
        <taxon>NPAAA clade</taxon>
        <taxon>indigoferoid/millettioid clade</taxon>
        <taxon>Phaseoleae</taxon>
        <taxon>Sphenostylis</taxon>
    </lineage>
</organism>
<evidence type="ECO:0000313" key="3">
    <source>
        <dbReference type="Proteomes" id="UP001189624"/>
    </source>
</evidence>
<dbReference type="AlphaFoldDB" id="A0AA86V5I5"/>
<gene>
    <name evidence="2" type="ORF">AYBTSS11_LOCUS1097</name>
</gene>
<dbReference type="Gramene" id="rna-AYBTSS11_LOCUS1097">
    <property type="protein sequence ID" value="CAJ1819034.1"/>
    <property type="gene ID" value="gene-AYBTSS11_LOCUS1097"/>
</dbReference>
<feature type="compositionally biased region" description="Basic residues" evidence="1">
    <location>
        <begin position="63"/>
        <end position="84"/>
    </location>
</feature>
<sequence>MSLNSTLYHTVTFQIEIKTTYPADPSFRRRNFQNSVWHRNSRRPARRSGEIDGEGEESERKEVRQRKYGGRKCPAARKVRGPAG</sequence>
<keyword evidence="3" id="KW-1185">Reference proteome</keyword>